<accession>A0ABW8IJQ7</accession>
<dbReference type="PROSITE" id="PS51736">
    <property type="entry name" value="RECOMBINASES_3"/>
    <property type="match status" value="1"/>
</dbReference>
<dbReference type="Gene3D" id="3.40.50.1390">
    <property type="entry name" value="Resolvase, N-terminal catalytic domain"/>
    <property type="match status" value="1"/>
</dbReference>
<sequence>MSTDHQKYSTANQAAAIRDYAESHHMDIVRTYEDDGKSGLEIGQRHGLKKLLADVETGHAGFEAILVYDVSRWGRFQNSDEAAHYEYLCTRVGIRVIYCAEPFENDGSPLATIVKGVKRSMAAEYSRELSAKVFAGQCRLVRLGFHQGGSPGFGLRRALIDEQRSFKDLLTRGQQKSIQTDRVILVAGPPEEVSVVHRIYDMFLGRHMGEQSIADQLNDERILTDFDRPWTRGTIHQVLTNEKYIGNNVYNHRSGKLKQPIVCNPPERWVRCDGAFDGIVSANVFLQVREIIAQRSVRLEDHQMLEMLRRLAEKVGMLSGLIIDEQEDMPSSTSYRQRFDGLVRAYALIGYDNGRDYAYLDVNRRLRTWRPSIVTAVVDALKKRAFDVFRDMDTDLVTINGEWTVSVVIARSIEQSSGSLRWSVRFDMSLQPDITVAVRMDAANELAKDYYLIPRLDMAAWPRHLGFDNSPFIDGYRFQDLDILSALAARMRLREAA</sequence>
<keyword evidence="4" id="KW-1185">Reference proteome</keyword>
<dbReference type="SMART" id="SM00857">
    <property type="entry name" value="Resolvase"/>
    <property type="match status" value="1"/>
</dbReference>
<dbReference type="Pfam" id="PF00239">
    <property type="entry name" value="Resolvase"/>
    <property type="match status" value="1"/>
</dbReference>
<evidence type="ECO:0000313" key="3">
    <source>
        <dbReference type="EMBL" id="MFK2855423.1"/>
    </source>
</evidence>
<feature type="domain" description="Resolvase/invertase-type recombinase catalytic" evidence="1">
    <location>
        <begin position="1"/>
        <end position="144"/>
    </location>
</feature>
<dbReference type="SUPFAM" id="SSF53041">
    <property type="entry name" value="Resolvase-like"/>
    <property type="match status" value="1"/>
</dbReference>
<dbReference type="InterPro" id="IPR006119">
    <property type="entry name" value="Resolv_N"/>
</dbReference>
<dbReference type="PROSITE" id="PS51737">
    <property type="entry name" value="RECOMBINASE_DNA_BIND"/>
    <property type="match status" value="1"/>
</dbReference>
<dbReference type="InterPro" id="IPR050639">
    <property type="entry name" value="SSR_resolvase"/>
</dbReference>
<dbReference type="PANTHER" id="PTHR30461:SF23">
    <property type="entry name" value="DNA RECOMBINASE-RELATED"/>
    <property type="match status" value="1"/>
</dbReference>
<protein>
    <submittedName>
        <fullName evidence="3">Recombinase family protein</fullName>
    </submittedName>
</protein>
<reference evidence="3 4" key="1">
    <citation type="submission" date="2020-10" db="EMBL/GenBank/DDBJ databases">
        <title>Phylogeny of dyella-like bacteria.</title>
        <authorList>
            <person name="Fu J."/>
        </authorList>
    </citation>
    <scope>NUCLEOTIDE SEQUENCE [LARGE SCALE GENOMIC DNA]</scope>
    <source>
        <strain evidence="3 4">DHG40</strain>
    </source>
</reference>
<evidence type="ECO:0000313" key="4">
    <source>
        <dbReference type="Proteomes" id="UP001620409"/>
    </source>
</evidence>
<dbReference type="Pfam" id="PF07508">
    <property type="entry name" value="Recombinase"/>
    <property type="match status" value="1"/>
</dbReference>
<proteinExistence type="predicted"/>
<organism evidence="3 4">
    <name type="scientific">Dyella humi</name>
    <dbReference type="NCBI Taxonomy" id="1770547"/>
    <lineage>
        <taxon>Bacteria</taxon>
        <taxon>Pseudomonadati</taxon>
        <taxon>Pseudomonadota</taxon>
        <taxon>Gammaproteobacteria</taxon>
        <taxon>Lysobacterales</taxon>
        <taxon>Rhodanobacteraceae</taxon>
        <taxon>Dyella</taxon>
    </lineage>
</organism>
<evidence type="ECO:0000259" key="2">
    <source>
        <dbReference type="PROSITE" id="PS51737"/>
    </source>
</evidence>
<dbReference type="InterPro" id="IPR011109">
    <property type="entry name" value="DNA_bind_recombinase_dom"/>
</dbReference>
<dbReference type="InterPro" id="IPR036162">
    <property type="entry name" value="Resolvase-like_N_sf"/>
</dbReference>
<dbReference type="CDD" id="cd00338">
    <property type="entry name" value="Ser_Recombinase"/>
    <property type="match status" value="1"/>
</dbReference>
<evidence type="ECO:0000259" key="1">
    <source>
        <dbReference type="PROSITE" id="PS51736"/>
    </source>
</evidence>
<dbReference type="PANTHER" id="PTHR30461">
    <property type="entry name" value="DNA-INVERTASE FROM LAMBDOID PROPHAGE"/>
    <property type="match status" value="1"/>
</dbReference>
<name>A0ABW8IJQ7_9GAMM</name>
<dbReference type="Gene3D" id="3.90.1750.20">
    <property type="entry name" value="Putative Large Serine Recombinase, Chain B, Domain 2"/>
    <property type="match status" value="1"/>
</dbReference>
<dbReference type="EMBL" id="JADIKI010000023">
    <property type="protein sequence ID" value="MFK2855423.1"/>
    <property type="molecule type" value="Genomic_DNA"/>
</dbReference>
<feature type="domain" description="Recombinase" evidence="2">
    <location>
        <begin position="175"/>
        <end position="298"/>
    </location>
</feature>
<dbReference type="InterPro" id="IPR038109">
    <property type="entry name" value="DNA_bind_recomb_sf"/>
</dbReference>
<dbReference type="Proteomes" id="UP001620409">
    <property type="component" value="Unassembled WGS sequence"/>
</dbReference>
<comment type="caution">
    <text evidence="3">The sequence shown here is derived from an EMBL/GenBank/DDBJ whole genome shotgun (WGS) entry which is preliminary data.</text>
</comment>
<gene>
    <name evidence="3" type="ORF">ISP18_12545</name>
</gene>